<dbReference type="SMART" id="SM00342">
    <property type="entry name" value="HTH_ARAC"/>
    <property type="match status" value="1"/>
</dbReference>
<evidence type="ECO:0000313" key="5">
    <source>
        <dbReference type="EMBL" id="AZA86480.1"/>
    </source>
</evidence>
<dbReference type="GO" id="GO:0043565">
    <property type="term" value="F:sequence-specific DNA binding"/>
    <property type="evidence" value="ECO:0007669"/>
    <property type="project" value="InterPro"/>
</dbReference>
<evidence type="ECO:0000259" key="4">
    <source>
        <dbReference type="PROSITE" id="PS01124"/>
    </source>
</evidence>
<evidence type="ECO:0000256" key="2">
    <source>
        <dbReference type="ARBA" id="ARBA00023125"/>
    </source>
</evidence>
<gene>
    <name evidence="5" type="ORF">EG349_06600</name>
</gene>
<dbReference type="AlphaFoldDB" id="A0AAD1DLY1"/>
<proteinExistence type="predicted"/>
<dbReference type="Pfam" id="PF12833">
    <property type="entry name" value="HTH_18"/>
    <property type="match status" value="1"/>
</dbReference>
<sequence length="212" mass="24702">MNTMTNTIDWTSPDVLSQIVHNIKNPLETIITASKQNERPGHEIIFNSSKQINSLIEELLTEIKSKSVSLTFHERPDIFGIYEANENVQCMCAKKINPSKITKLDQNWLLNLEKEIYRSINQNDINIYDLAYKMAVSERQLHRKINSLLYLSPNKYIRILRLHKAKELIDNYIQNSISQVAYAVGYNDVHYFSKLFVAQYNMSPKELIHSLK</sequence>
<organism evidence="5 6">
    <name type="scientific">Chryseobacterium shandongense</name>
    <dbReference type="NCBI Taxonomy" id="1493872"/>
    <lineage>
        <taxon>Bacteria</taxon>
        <taxon>Pseudomonadati</taxon>
        <taxon>Bacteroidota</taxon>
        <taxon>Flavobacteriia</taxon>
        <taxon>Flavobacteriales</taxon>
        <taxon>Weeksellaceae</taxon>
        <taxon>Chryseobacterium group</taxon>
        <taxon>Chryseobacterium</taxon>
    </lineage>
</organism>
<dbReference type="PANTHER" id="PTHR43280">
    <property type="entry name" value="ARAC-FAMILY TRANSCRIPTIONAL REGULATOR"/>
    <property type="match status" value="1"/>
</dbReference>
<dbReference type="InterPro" id="IPR018060">
    <property type="entry name" value="HTH_AraC"/>
</dbReference>
<keyword evidence="3" id="KW-0804">Transcription</keyword>
<dbReference type="RefSeq" id="WP_066440803.1">
    <property type="nucleotide sequence ID" value="NZ_CP033914.1"/>
</dbReference>
<dbReference type="Gene3D" id="1.10.10.60">
    <property type="entry name" value="Homeodomain-like"/>
    <property type="match status" value="1"/>
</dbReference>
<feature type="domain" description="HTH araC/xylS-type" evidence="4">
    <location>
        <begin position="110"/>
        <end position="210"/>
    </location>
</feature>
<evidence type="ECO:0000256" key="3">
    <source>
        <dbReference type="ARBA" id="ARBA00023163"/>
    </source>
</evidence>
<dbReference type="KEGG" id="csha:EG350_14030"/>
<keyword evidence="1" id="KW-0805">Transcription regulation</keyword>
<dbReference type="InterPro" id="IPR018062">
    <property type="entry name" value="HTH_AraC-typ_CS"/>
</dbReference>
<reference evidence="5 6" key="1">
    <citation type="submission" date="2018-11" db="EMBL/GenBank/DDBJ databases">
        <title>Proposal to divide the Flavobacteriaceae and reorganize its genera based on Amino Acid Identity values calculated from whole genome sequences.</title>
        <authorList>
            <person name="Nicholson A.C."/>
            <person name="Gulvik C.A."/>
            <person name="Whitney A.M."/>
            <person name="Humrighouse B.W."/>
            <person name="Bell M."/>
            <person name="Holmes B."/>
            <person name="Steigerwalt A.G."/>
            <person name="Villarma A."/>
            <person name="Sheth M."/>
            <person name="Batra D."/>
            <person name="Pryor J."/>
            <person name="Bernardet J.-F."/>
            <person name="Hugo C."/>
            <person name="Kampfer P."/>
            <person name="Newman J."/>
            <person name="McQuiston J.R."/>
        </authorList>
    </citation>
    <scope>NUCLEOTIDE SEQUENCE [LARGE SCALE GENOMIC DNA]</scope>
    <source>
        <strain evidence="5 6">G0207</strain>
    </source>
</reference>
<evidence type="ECO:0000256" key="1">
    <source>
        <dbReference type="ARBA" id="ARBA00023015"/>
    </source>
</evidence>
<dbReference type="PROSITE" id="PS01124">
    <property type="entry name" value="HTH_ARAC_FAMILY_2"/>
    <property type="match status" value="1"/>
</dbReference>
<dbReference type="PROSITE" id="PS00041">
    <property type="entry name" value="HTH_ARAC_FAMILY_1"/>
    <property type="match status" value="1"/>
</dbReference>
<dbReference type="SUPFAM" id="SSF46689">
    <property type="entry name" value="Homeodomain-like"/>
    <property type="match status" value="1"/>
</dbReference>
<dbReference type="EMBL" id="CP033915">
    <property type="protein sequence ID" value="AZA86480.1"/>
    <property type="molecule type" value="Genomic_DNA"/>
</dbReference>
<dbReference type="PANTHER" id="PTHR43280:SF2">
    <property type="entry name" value="HTH-TYPE TRANSCRIPTIONAL REGULATOR EXSA"/>
    <property type="match status" value="1"/>
</dbReference>
<name>A0AAD1DLY1_9FLAO</name>
<dbReference type="InterPro" id="IPR009057">
    <property type="entry name" value="Homeodomain-like_sf"/>
</dbReference>
<accession>A0AAD1DLY1</accession>
<dbReference type="Proteomes" id="UP000274073">
    <property type="component" value="Chromosome"/>
</dbReference>
<keyword evidence="2" id="KW-0238">DNA-binding</keyword>
<dbReference type="GO" id="GO:0003700">
    <property type="term" value="F:DNA-binding transcription factor activity"/>
    <property type="evidence" value="ECO:0007669"/>
    <property type="project" value="InterPro"/>
</dbReference>
<evidence type="ECO:0000313" key="6">
    <source>
        <dbReference type="Proteomes" id="UP000274073"/>
    </source>
</evidence>
<protein>
    <submittedName>
        <fullName evidence="5">AraC family transcriptional regulator</fullName>
    </submittedName>
</protein>